<dbReference type="STRING" id="1445510.YC6258_02635"/>
<reference evidence="8 9" key="1">
    <citation type="submission" date="2014-01" db="EMBL/GenBank/DDBJ databases">
        <title>Full genme sequencing of cellulolytic bacterium Gynuella sunshinyii YC6258T gen. nov., sp. nov.</title>
        <authorList>
            <person name="Khan H."/>
            <person name="Chung E.J."/>
            <person name="Chung Y.R."/>
        </authorList>
    </citation>
    <scope>NUCLEOTIDE SEQUENCE [LARGE SCALE GENOMIC DNA]</scope>
    <source>
        <strain evidence="8 9">YC6258</strain>
    </source>
</reference>
<evidence type="ECO:0000256" key="5">
    <source>
        <dbReference type="HAMAP-Rule" id="MF_00291"/>
    </source>
</evidence>
<dbReference type="AlphaFoldDB" id="A0A0C5VMW5"/>
<dbReference type="Proteomes" id="UP000032266">
    <property type="component" value="Chromosome"/>
</dbReference>
<dbReference type="PANTHER" id="PTHR12534:SF0">
    <property type="entry name" value="SMALL RIBOSOMAL SUBUNIT PROTEIN US2M"/>
    <property type="match status" value="1"/>
</dbReference>
<dbReference type="CDD" id="cd01425">
    <property type="entry name" value="RPS2"/>
    <property type="match status" value="1"/>
</dbReference>
<evidence type="ECO:0000256" key="4">
    <source>
        <dbReference type="ARBA" id="ARBA00035256"/>
    </source>
</evidence>
<dbReference type="InterPro" id="IPR023591">
    <property type="entry name" value="Ribosomal_uS2_flav_dom_sf"/>
</dbReference>
<dbReference type="InterPro" id="IPR005706">
    <property type="entry name" value="Ribosomal_uS2_bac/mit/plastid"/>
</dbReference>
<dbReference type="InterPro" id="IPR001865">
    <property type="entry name" value="Ribosomal_uS2"/>
</dbReference>
<dbReference type="NCBIfam" id="TIGR01011">
    <property type="entry name" value="rpsB_bact"/>
    <property type="match status" value="1"/>
</dbReference>
<evidence type="ECO:0000256" key="1">
    <source>
        <dbReference type="ARBA" id="ARBA00006242"/>
    </source>
</evidence>
<accession>A0A0C5VMW5</accession>
<organism evidence="8 9">
    <name type="scientific">Gynuella sunshinyii YC6258</name>
    <dbReference type="NCBI Taxonomy" id="1445510"/>
    <lineage>
        <taxon>Bacteria</taxon>
        <taxon>Pseudomonadati</taxon>
        <taxon>Pseudomonadota</taxon>
        <taxon>Gammaproteobacteria</taxon>
        <taxon>Oceanospirillales</taxon>
        <taxon>Saccharospirillaceae</taxon>
        <taxon>Gynuella</taxon>
    </lineage>
</organism>
<keyword evidence="9" id="KW-1185">Reference proteome</keyword>
<dbReference type="GO" id="GO:0022627">
    <property type="term" value="C:cytosolic small ribosomal subunit"/>
    <property type="evidence" value="ECO:0007669"/>
    <property type="project" value="TreeGrafter"/>
</dbReference>
<keyword evidence="3 5" id="KW-0687">Ribonucleoprotein</keyword>
<dbReference type="PATRIC" id="fig|1445510.3.peg.2587"/>
<dbReference type="GO" id="GO:0006412">
    <property type="term" value="P:translation"/>
    <property type="evidence" value="ECO:0007669"/>
    <property type="project" value="UniProtKB-UniRule"/>
</dbReference>
<evidence type="ECO:0000256" key="2">
    <source>
        <dbReference type="ARBA" id="ARBA00022980"/>
    </source>
</evidence>
<dbReference type="Gene3D" id="1.10.287.610">
    <property type="entry name" value="Helix hairpin bin"/>
    <property type="match status" value="1"/>
</dbReference>
<feature type="region of interest" description="Disordered" evidence="7">
    <location>
        <begin position="231"/>
        <end position="255"/>
    </location>
</feature>
<dbReference type="Gene3D" id="3.40.50.10490">
    <property type="entry name" value="Glucose-6-phosphate isomerase like protein, domain 1"/>
    <property type="match status" value="1"/>
</dbReference>
<dbReference type="KEGG" id="gsn:YC6258_02635"/>
<evidence type="ECO:0000313" key="9">
    <source>
        <dbReference type="Proteomes" id="UP000032266"/>
    </source>
</evidence>
<dbReference type="EMBL" id="CP007142">
    <property type="protein sequence ID" value="AJQ94673.1"/>
    <property type="molecule type" value="Genomic_DNA"/>
</dbReference>
<gene>
    <name evidence="5" type="primary">rpsB</name>
    <name evidence="8" type="ORF">YC6258_02635</name>
</gene>
<comment type="similarity">
    <text evidence="1 5 6">Belongs to the universal ribosomal protein uS2 family.</text>
</comment>
<dbReference type="HOGENOM" id="CLU_040318_1_2_6"/>
<evidence type="ECO:0000256" key="3">
    <source>
        <dbReference type="ARBA" id="ARBA00023274"/>
    </source>
</evidence>
<dbReference type="PROSITE" id="PS00962">
    <property type="entry name" value="RIBOSOMAL_S2_1"/>
    <property type="match status" value="1"/>
</dbReference>
<name>A0A0C5VMW5_9GAMM</name>
<evidence type="ECO:0000256" key="6">
    <source>
        <dbReference type="RuleBase" id="RU003631"/>
    </source>
</evidence>
<evidence type="ECO:0000313" key="8">
    <source>
        <dbReference type="EMBL" id="AJQ94673.1"/>
    </source>
</evidence>
<proteinExistence type="inferred from homology"/>
<dbReference type="FunFam" id="1.10.287.610:FF:000001">
    <property type="entry name" value="30S ribosomal protein S2"/>
    <property type="match status" value="1"/>
</dbReference>
<keyword evidence="2 5" id="KW-0689">Ribosomal protein</keyword>
<sequence length="255" mass="28232">MAVSMRDLLKAGAHFGHQTRFWNPKMGKYIFGARNKIHIINLEFTVPALNKALTFVEQMASNKNKIMFVGTKRSAQNVIRDEATRVGMPYVNHRWLGGMLTNYKTIRQSIRRLRDLEAQKSDGTFDQLTKKEVLMRNREMEKLEKSIGGIKDMGGLPDAIFVIDVDHERIAIQEANKLGIPVIGVVDTNSNPDGVDFVIPGNDDAIRAIEIYAKAIADAVAAGREAAGGLKDDIVEVAEDESAETESESESDSEA</sequence>
<dbReference type="Pfam" id="PF00318">
    <property type="entry name" value="Ribosomal_S2"/>
    <property type="match status" value="1"/>
</dbReference>
<dbReference type="PANTHER" id="PTHR12534">
    <property type="entry name" value="30S RIBOSOMAL PROTEIN S2 PROKARYOTIC AND ORGANELLAR"/>
    <property type="match status" value="1"/>
</dbReference>
<dbReference type="SUPFAM" id="SSF52313">
    <property type="entry name" value="Ribosomal protein S2"/>
    <property type="match status" value="1"/>
</dbReference>
<dbReference type="PROSITE" id="PS00963">
    <property type="entry name" value="RIBOSOMAL_S2_2"/>
    <property type="match status" value="1"/>
</dbReference>
<dbReference type="HAMAP" id="MF_00291_B">
    <property type="entry name" value="Ribosomal_uS2_B"/>
    <property type="match status" value="1"/>
</dbReference>
<dbReference type="PRINTS" id="PR00395">
    <property type="entry name" value="RIBOSOMALS2"/>
</dbReference>
<evidence type="ECO:0000256" key="7">
    <source>
        <dbReference type="SAM" id="MobiDB-lite"/>
    </source>
</evidence>
<feature type="compositionally biased region" description="Acidic residues" evidence="7">
    <location>
        <begin position="235"/>
        <end position="255"/>
    </location>
</feature>
<dbReference type="InterPro" id="IPR018130">
    <property type="entry name" value="Ribosomal_uS2_CS"/>
</dbReference>
<protein>
    <recommendedName>
        <fullName evidence="4 5">Small ribosomal subunit protein uS2</fullName>
    </recommendedName>
</protein>
<dbReference type="GO" id="GO:0003735">
    <property type="term" value="F:structural constituent of ribosome"/>
    <property type="evidence" value="ECO:0007669"/>
    <property type="project" value="InterPro"/>
</dbReference>